<feature type="active site" description="Cysteine sulfenic acid (-SOH) intermediate; for peroxidase activity" evidence="7">
    <location>
        <position position="46"/>
    </location>
</feature>
<reference evidence="10 11" key="2">
    <citation type="submission" date="2019-07" db="EMBL/GenBank/DDBJ databases">
        <title>Algibacter marinivivus sp. nov., isolated from the surface of a marine red alga.</title>
        <authorList>
            <person name="Zhong X."/>
            <person name="Xu W."/>
            <person name="Zhang Y."/>
            <person name="Zhang Q."/>
            <person name="Du Z."/>
        </authorList>
    </citation>
    <scope>NUCLEOTIDE SEQUENCE [LARGE SCALE GENOMIC DNA]</scope>
    <source>
        <strain evidence="10 11">RU-4-M-4</strain>
    </source>
</reference>
<protein>
    <submittedName>
        <fullName evidence="9">Peroxiredoxin</fullName>
        <ecNumber evidence="9">1.11.1.15</ecNumber>
    </submittedName>
</protein>
<name>A0A5M7BDL9_9FLAO</name>
<keyword evidence="3" id="KW-0049">Antioxidant</keyword>
<evidence type="ECO:0000256" key="2">
    <source>
        <dbReference type="ARBA" id="ARBA00022559"/>
    </source>
</evidence>
<dbReference type="InterPro" id="IPR019479">
    <property type="entry name" value="Peroxiredoxin_C"/>
</dbReference>
<dbReference type="FunFam" id="3.40.30.10:FF:000011">
    <property type="entry name" value="Peroxiredoxin PRX1"/>
    <property type="match status" value="1"/>
</dbReference>
<dbReference type="Gene3D" id="3.30.1020.10">
    <property type="entry name" value="Antioxidant, Horf6, Chain A, domain2"/>
    <property type="match status" value="1"/>
</dbReference>
<dbReference type="PANTHER" id="PTHR43503">
    <property type="entry name" value="MCG48959-RELATED"/>
    <property type="match status" value="1"/>
</dbReference>
<dbReference type="AlphaFoldDB" id="A0A5M7BDL9"/>
<dbReference type="Pfam" id="PF00578">
    <property type="entry name" value="AhpC-TSA"/>
    <property type="match status" value="1"/>
</dbReference>
<dbReference type="Gene3D" id="3.40.30.10">
    <property type="entry name" value="Glutaredoxin"/>
    <property type="match status" value="1"/>
</dbReference>
<dbReference type="GO" id="GO:0045454">
    <property type="term" value="P:cell redox homeostasis"/>
    <property type="evidence" value="ECO:0007669"/>
    <property type="project" value="TreeGrafter"/>
</dbReference>
<evidence type="ECO:0000313" key="10">
    <source>
        <dbReference type="EMBL" id="TSJ79942.1"/>
    </source>
</evidence>
<evidence type="ECO:0000313" key="11">
    <source>
        <dbReference type="Proteomes" id="UP000315145"/>
    </source>
</evidence>
<dbReference type="InterPro" id="IPR045020">
    <property type="entry name" value="PRX_1cys"/>
</dbReference>
<dbReference type="InterPro" id="IPR036249">
    <property type="entry name" value="Thioredoxin-like_sf"/>
</dbReference>
<dbReference type="Pfam" id="PF10417">
    <property type="entry name" value="1-cysPrx_C"/>
    <property type="match status" value="1"/>
</dbReference>
<dbReference type="EMBL" id="VWRS01000003">
    <property type="protein sequence ID" value="KAA5825644.1"/>
    <property type="molecule type" value="Genomic_DNA"/>
</dbReference>
<dbReference type="InterPro" id="IPR000866">
    <property type="entry name" value="AhpC/TSA"/>
</dbReference>
<evidence type="ECO:0000256" key="5">
    <source>
        <dbReference type="ARBA" id="ARBA00023284"/>
    </source>
</evidence>
<sequence>MATIRLGDEAPNFTAQTSEGEINFHKWLGDSWGILFSHPADYTPVCTTELGTVAKYTEEFNKRNVKVMALSVDGVESHHGWIKDINETQNTTVNFPIIADEDGKVSELYDMIHPNADSKLTVRSVFVIGNDKKVKLIITYPASTGRNFDELLRVIDSLQLTAYHKVATPANWKHGEDVVISPAISTADAKNIFTKGVNEIKPYLRMTPQPNLD</sequence>
<keyword evidence="11" id="KW-1185">Reference proteome</keyword>
<dbReference type="GO" id="GO:0051920">
    <property type="term" value="F:peroxiredoxin activity"/>
    <property type="evidence" value="ECO:0007669"/>
    <property type="project" value="InterPro"/>
</dbReference>
<evidence type="ECO:0000256" key="6">
    <source>
        <dbReference type="ARBA" id="ARBA00025719"/>
    </source>
</evidence>
<dbReference type="InterPro" id="IPR013766">
    <property type="entry name" value="Thioredoxin_domain"/>
</dbReference>
<evidence type="ECO:0000259" key="8">
    <source>
        <dbReference type="PROSITE" id="PS51352"/>
    </source>
</evidence>
<keyword evidence="5" id="KW-0676">Redox-active center</keyword>
<dbReference type="RefSeq" id="WP_144115965.1">
    <property type="nucleotide sequence ID" value="NZ_JACHGE010000003.1"/>
</dbReference>
<dbReference type="PIRSF" id="PIRSF000239">
    <property type="entry name" value="AHPC"/>
    <property type="match status" value="1"/>
</dbReference>
<reference evidence="9 12" key="1">
    <citation type="journal article" date="2015" name="Int. J. Syst. Evol. Microbiol.">
        <title>Algibacter amylolyticus sp. nov., isolated from intertidal sediment.</title>
        <authorList>
            <person name="Zhang D.C."/>
            <person name="Wu J."/>
            <person name="Neuner K."/>
            <person name="Yao J."/>
            <person name="Margesin R."/>
        </authorList>
    </citation>
    <scope>NUCLEOTIDE SEQUENCE [LARGE SCALE GENOMIC DNA]</scope>
    <source>
        <strain evidence="9 12">RU-4-M-4</strain>
    </source>
</reference>
<evidence type="ECO:0000313" key="9">
    <source>
        <dbReference type="EMBL" id="KAA5825644.1"/>
    </source>
</evidence>
<dbReference type="EC" id="1.11.1.15" evidence="9"/>
<comment type="similarity">
    <text evidence="6">Belongs to the peroxiredoxin family. Prx6 subfamily.</text>
</comment>
<dbReference type="PROSITE" id="PS51352">
    <property type="entry name" value="THIOREDOXIN_2"/>
    <property type="match status" value="1"/>
</dbReference>
<dbReference type="Proteomes" id="UP000315145">
    <property type="component" value="Unassembled WGS sequence"/>
</dbReference>
<dbReference type="GO" id="GO:0005829">
    <property type="term" value="C:cytosol"/>
    <property type="evidence" value="ECO:0007669"/>
    <property type="project" value="TreeGrafter"/>
</dbReference>
<feature type="domain" description="Thioredoxin" evidence="8">
    <location>
        <begin position="4"/>
        <end position="160"/>
    </location>
</feature>
<reference evidence="9" key="3">
    <citation type="submission" date="2019-09" db="EMBL/GenBank/DDBJ databases">
        <authorList>
            <person name="Zhang D.-C."/>
        </authorList>
    </citation>
    <scope>NUCLEOTIDE SEQUENCE</scope>
    <source>
        <strain evidence="9">RU-4-M-4</strain>
    </source>
</reference>
<dbReference type="FunFam" id="3.30.1020.10:FF:000001">
    <property type="entry name" value="1-Cys peroxiredoxin"/>
    <property type="match status" value="1"/>
</dbReference>
<keyword evidence="4 9" id="KW-0560">Oxidoreductase</keyword>
<dbReference type="InterPro" id="IPR024706">
    <property type="entry name" value="Peroxiredoxin_AhpC-typ"/>
</dbReference>
<gene>
    <name evidence="9" type="ORF">F2B50_06970</name>
    <name evidence="10" type="ORF">FPF71_06970</name>
</gene>
<dbReference type="NCBIfam" id="NF009668">
    <property type="entry name" value="PRK13189.1"/>
    <property type="match status" value="1"/>
</dbReference>
<comment type="caution">
    <text evidence="9">The sequence shown here is derived from an EMBL/GenBank/DDBJ whole genome shotgun (WGS) entry which is preliminary data.</text>
</comment>
<dbReference type="PANTHER" id="PTHR43503:SF4">
    <property type="entry name" value="PEROXIREDOXIN-6"/>
    <property type="match status" value="1"/>
</dbReference>
<evidence type="ECO:0000256" key="3">
    <source>
        <dbReference type="ARBA" id="ARBA00022862"/>
    </source>
</evidence>
<evidence type="ECO:0000256" key="1">
    <source>
        <dbReference type="ARBA" id="ARBA00009796"/>
    </source>
</evidence>
<organism evidence="9 12">
    <name type="scientific">Algibacter amylolyticus</name>
    <dbReference type="NCBI Taxonomy" id="1608400"/>
    <lineage>
        <taxon>Bacteria</taxon>
        <taxon>Pseudomonadati</taxon>
        <taxon>Bacteroidota</taxon>
        <taxon>Flavobacteriia</taxon>
        <taxon>Flavobacteriales</taxon>
        <taxon>Flavobacteriaceae</taxon>
        <taxon>Algibacter</taxon>
    </lineage>
</organism>
<proteinExistence type="inferred from homology"/>
<evidence type="ECO:0000313" key="12">
    <source>
        <dbReference type="Proteomes" id="UP000322315"/>
    </source>
</evidence>
<evidence type="ECO:0000256" key="7">
    <source>
        <dbReference type="PIRSR" id="PIRSR000239-1"/>
    </source>
</evidence>
<dbReference type="SUPFAM" id="SSF52833">
    <property type="entry name" value="Thioredoxin-like"/>
    <property type="match status" value="1"/>
</dbReference>
<comment type="similarity">
    <text evidence="1">Belongs to the peroxiredoxin family. AhpC/Prx1 subfamily.</text>
</comment>
<dbReference type="CDD" id="cd03016">
    <property type="entry name" value="PRX_1cys"/>
    <property type="match status" value="1"/>
</dbReference>
<dbReference type="Proteomes" id="UP000322315">
    <property type="component" value="Unassembled WGS sequence"/>
</dbReference>
<dbReference type="OrthoDB" id="9812811at2"/>
<dbReference type="EMBL" id="VMBF01000003">
    <property type="protein sequence ID" value="TSJ79942.1"/>
    <property type="molecule type" value="Genomic_DNA"/>
</dbReference>
<accession>A0A5M7BDL9</accession>
<evidence type="ECO:0000256" key="4">
    <source>
        <dbReference type="ARBA" id="ARBA00023002"/>
    </source>
</evidence>
<keyword evidence="2 9" id="KW-0575">Peroxidase</keyword>